<dbReference type="EMBL" id="CACRXK020001355">
    <property type="protein sequence ID" value="CAB3988631.1"/>
    <property type="molecule type" value="Genomic_DNA"/>
</dbReference>
<dbReference type="PANTHER" id="PTHR47331">
    <property type="entry name" value="PHD-TYPE DOMAIN-CONTAINING PROTEIN"/>
    <property type="match status" value="1"/>
</dbReference>
<reference evidence="1" key="1">
    <citation type="submission" date="2020-04" db="EMBL/GenBank/DDBJ databases">
        <authorList>
            <person name="Alioto T."/>
            <person name="Alioto T."/>
            <person name="Gomez Garrido J."/>
        </authorList>
    </citation>
    <scope>NUCLEOTIDE SEQUENCE</scope>
    <source>
        <strain evidence="1">A484AB</strain>
    </source>
</reference>
<comment type="caution">
    <text evidence="1">The sequence shown here is derived from an EMBL/GenBank/DDBJ whole genome shotgun (WGS) entry which is preliminary data.</text>
</comment>
<proteinExistence type="predicted"/>
<gene>
    <name evidence="1" type="ORF">PACLA_8A028730</name>
</gene>
<organism evidence="1 2">
    <name type="scientific">Paramuricea clavata</name>
    <name type="common">Red gorgonian</name>
    <name type="synonym">Violescent sea-whip</name>
    <dbReference type="NCBI Taxonomy" id="317549"/>
    <lineage>
        <taxon>Eukaryota</taxon>
        <taxon>Metazoa</taxon>
        <taxon>Cnidaria</taxon>
        <taxon>Anthozoa</taxon>
        <taxon>Octocorallia</taxon>
        <taxon>Malacalcyonacea</taxon>
        <taxon>Plexauridae</taxon>
        <taxon>Paramuricea</taxon>
    </lineage>
</organism>
<keyword evidence="2" id="KW-1185">Reference proteome</keyword>
<protein>
    <submittedName>
        <fullName evidence="1">Uncharacterized protein</fullName>
    </submittedName>
</protein>
<dbReference type="Pfam" id="PF05380">
    <property type="entry name" value="Peptidase_A17"/>
    <property type="match status" value="1"/>
</dbReference>
<name>A0A6S7GVY7_PARCT</name>
<dbReference type="AlphaFoldDB" id="A0A6S7GVY7"/>
<accession>A0A6S7GVY7</accession>
<dbReference type="InterPro" id="IPR008042">
    <property type="entry name" value="Retrotrans_Pao"/>
</dbReference>
<sequence>MLAKLASIYDPLGFVSPILLQGKLMYRDSRVGKLPWDSSLPENLAKRWKTWECNLPPILSTPRSLATYREPIKAIELHSFGDASGHGVATAVYAIVRQPSGTTQGLVAAKSRLAKQGLTIPRLELVAAHMAANIVDNLRRALEGFPVVSVHGWTDSTVALHWICGNGDYRQFVNTTSTRGDMFLQEKIPQI</sequence>
<dbReference type="Proteomes" id="UP001152795">
    <property type="component" value="Unassembled WGS sequence"/>
</dbReference>
<evidence type="ECO:0000313" key="1">
    <source>
        <dbReference type="EMBL" id="CAB3988631.1"/>
    </source>
</evidence>
<evidence type="ECO:0000313" key="2">
    <source>
        <dbReference type="Proteomes" id="UP001152795"/>
    </source>
</evidence>
<dbReference type="OrthoDB" id="5959531at2759"/>